<organism evidence="2 3">
    <name type="scientific">Peribacillus castrilensis</name>
    <dbReference type="NCBI Taxonomy" id="2897690"/>
    <lineage>
        <taxon>Bacteria</taxon>
        <taxon>Bacillati</taxon>
        <taxon>Bacillota</taxon>
        <taxon>Bacilli</taxon>
        <taxon>Bacillales</taxon>
        <taxon>Bacillaceae</taxon>
        <taxon>Peribacillus</taxon>
    </lineage>
</organism>
<dbReference type="Gene3D" id="1.10.1660.10">
    <property type="match status" value="1"/>
</dbReference>
<dbReference type="AlphaFoldDB" id="A0AAW9NJM5"/>
<accession>A0AAW9NJM5</accession>
<name>A0AAW9NJM5_9BACI</name>
<dbReference type="Proteomes" id="UP001307168">
    <property type="component" value="Unassembled WGS sequence"/>
</dbReference>
<gene>
    <name evidence="2" type="ORF">P4706_28195</name>
</gene>
<evidence type="ECO:0000313" key="2">
    <source>
        <dbReference type="EMBL" id="MEC0276875.1"/>
    </source>
</evidence>
<proteinExistence type="predicted"/>
<evidence type="ECO:0000313" key="3">
    <source>
        <dbReference type="Proteomes" id="UP001307168"/>
    </source>
</evidence>
<keyword evidence="3" id="KW-1185">Reference proteome</keyword>
<evidence type="ECO:0008006" key="4">
    <source>
        <dbReference type="Google" id="ProtNLM"/>
    </source>
</evidence>
<dbReference type="RefSeq" id="WP_367408416.1">
    <property type="nucleotide sequence ID" value="NZ_JARNBH010000042.1"/>
</dbReference>
<comment type="caution">
    <text evidence="2">The sequence shown here is derived from an EMBL/GenBank/DDBJ whole genome shotgun (WGS) entry which is preliminary data.</text>
</comment>
<sequence length="202" mass="24071">MDESRKTYSLADIGRKLGRPRTTVAYWADNFQMYLPTVGSGRNKRYKHSALELFQIIERMNESNEPKELIEEELQNHATEITIPDEQDEKQPLYNEIIDSYKNMAAALAAQNELLIEQNEQREREFNEMKEMMLKREEDFTELKKMYTQQSDQYTDLRQVVISALEDYKTAQDEWRQQEDEVKKEEEQPQKTALGRFLGRFL</sequence>
<reference evidence="2 3" key="1">
    <citation type="submission" date="2023-03" db="EMBL/GenBank/DDBJ databases">
        <title>Bacillus Genome Sequencing.</title>
        <authorList>
            <person name="Dunlap C."/>
        </authorList>
    </citation>
    <scope>NUCLEOTIDE SEQUENCE [LARGE SCALE GENOMIC DNA]</scope>
    <source>
        <strain evidence="2 3">B-41290</strain>
    </source>
</reference>
<dbReference type="EMBL" id="JARNBH010000042">
    <property type="protein sequence ID" value="MEC0276875.1"/>
    <property type="molecule type" value="Genomic_DNA"/>
</dbReference>
<protein>
    <recommendedName>
        <fullName evidence="4">MerR family transcriptional regulator</fullName>
    </recommendedName>
</protein>
<keyword evidence="1" id="KW-0175">Coiled coil</keyword>
<feature type="coiled-coil region" evidence="1">
    <location>
        <begin position="98"/>
        <end position="132"/>
    </location>
</feature>
<evidence type="ECO:0000256" key="1">
    <source>
        <dbReference type="SAM" id="Coils"/>
    </source>
</evidence>